<dbReference type="CDD" id="cd00563">
    <property type="entry name" value="Dtyr_deacylase"/>
    <property type="match status" value="1"/>
</dbReference>
<keyword evidence="4" id="KW-1185">Reference proteome</keyword>
<organism evidence="3 4">
    <name type="scientific">Mesobacillus persicus</name>
    <dbReference type="NCBI Taxonomy" id="930146"/>
    <lineage>
        <taxon>Bacteria</taxon>
        <taxon>Bacillati</taxon>
        <taxon>Bacillota</taxon>
        <taxon>Bacilli</taxon>
        <taxon>Bacillales</taxon>
        <taxon>Bacillaceae</taxon>
        <taxon>Mesobacillus</taxon>
    </lineage>
</organism>
<keyword evidence="2" id="KW-0694">RNA-binding</keyword>
<dbReference type="Gene3D" id="3.50.80.10">
    <property type="entry name" value="D-tyrosyl-tRNA(Tyr) deacylase"/>
    <property type="match status" value="1"/>
</dbReference>
<dbReference type="GO" id="GO:0043908">
    <property type="term" value="F:Ser(Gly)-tRNA(Ala) hydrolase activity"/>
    <property type="evidence" value="ECO:0007669"/>
    <property type="project" value="UniProtKB-UniRule"/>
</dbReference>
<dbReference type="EC" id="3.1.1.96" evidence="2"/>
<gene>
    <name evidence="2" type="primary">dtd</name>
    <name evidence="3" type="ORF">SAMN05192533_102163</name>
</gene>
<evidence type="ECO:0000313" key="4">
    <source>
        <dbReference type="Proteomes" id="UP000198553"/>
    </source>
</evidence>
<dbReference type="HAMAP" id="MF_00518">
    <property type="entry name" value="Deacylase_Dtd"/>
    <property type="match status" value="1"/>
</dbReference>
<comment type="subcellular location">
    <subcellularLocation>
        <location evidence="2">Cytoplasm</location>
    </subcellularLocation>
</comment>
<dbReference type="PANTHER" id="PTHR10472">
    <property type="entry name" value="D-TYROSYL-TRNA TYR DEACYLASE"/>
    <property type="match status" value="1"/>
</dbReference>
<dbReference type="AlphaFoldDB" id="A0A1H7XE17"/>
<dbReference type="SUPFAM" id="SSF69500">
    <property type="entry name" value="DTD-like"/>
    <property type="match status" value="1"/>
</dbReference>
<dbReference type="EMBL" id="FOBW01000002">
    <property type="protein sequence ID" value="SEM31895.1"/>
    <property type="molecule type" value="Genomic_DNA"/>
</dbReference>
<proteinExistence type="inferred from homology"/>
<feature type="short sequence motif" description="Gly-cisPro motif, important for rejection of L-amino acids" evidence="2">
    <location>
        <begin position="144"/>
        <end position="145"/>
    </location>
</feature>
<dbReference type="Pfam" id="PF02580">
    <property type="entry name" value="Tyr_Deacylase"/>
    <property type="match status" value="1"/>
</dbReference>
<evidence type="ECO:0000256" key="1">
    <source>
        <dbReference type="ARBA" id="ARBA00009673"/>
    </source>
</evidence>
<keyword evidence="2" id="KW-0963">Cytoplasm</keyword>
<dbReference type="InterPro" id="IPR023509">
    <property type="entry name" value="DTD-like_sf"/>
</dbReference>
<protein>
    <recommendedName>
        <fullName evidence="2">D-aminoacyl-tRNA deacylase</fullName>
        <shortName evidence="2">DTD</shortName>
        <ecNumber evidence="2">3.1.1.96</ecNumber>
    </recommendedName>
    <alternativeName>
        <fullName evidence="2">Gly-tRNA(Ala) deacylase</fullName>
        <ecNumber evidence="2">3.1.1.-</ecNumber>
    </alternativeName>
</protein>
<dbReference type="NCBIfam" id="TIGR00256">
    <property type="entry name" value="D-aminoacyl-tRNA deacylase"/>
    <property type="match status" value="1"/>
</dbReference>
<dbReference type="GO" id="GO:0005737">
    <property type="term" value="C:cytoplasm"/>
    <property type="evidence" value="ECO:0007669"/>
    <property type="project" value="UniProtKB-SubCell"/>
</dbReference>
<comment type="catalytic activity">
    <reaction evidence="2">
        <text>glycyl-tRNA(Ala) + H2O = tRNA(Ala) + glycine + H(+)</text>
        <dbReference type="Rhea" id="RHEA:53744"/>
        <dbReference type="Rhea" id="RHEA-COMP:9657"/>
        <dbReference type="Rhea" id="RHEA-COMP:13640"/>
        <dbReference type="ChEBI" id="CHEBI:15377"/>
        <dbReference type="ChEBI" id="CHEBI:15378"/>
        <dbReference type="ChEBI" id="CHEBI:57305"/>
        <dbReference type="ChEBI" id="CHEBI:78442"/>
        <dbReference type="ChEBI" id="CHEBI:78522"/>
    </reaction>
</comment>
<dbReference type="GO" id="GO:0000049">
    <property type="term" value="F:tRNA binding"/>
    <property type="evidence" value="ECO:0007669"/>
    <property type="project" value="UniProtKB-UniRule"/>
</dbReference>
<name>A0A1H7XE17_9BACI</name>
<comment type="similarity">
    <text evidence="1 2">Belongs to the DTD family.</text>
</comment>
<dbReference type="Proteomes" id="UP000198553">
    <property type="component" value="Unassembled WGS sequence"/>
</dbReference>
<dbReference type="EC" id="3.1.1.-" evidence="2"/>
<evidence type="ECO:0000256" key="2">
    <source>
        <dbReference type="HAMAP-Rule" id="MF_00518"/>
    </source>
</evidence>
<comment type="subunit">
    <text evidence="2">Homodimer.</text>
</comment>
<keyword evidence="2" id="KW-0378">Hydrolase</keyword>
<comment type="domain">
    <text evidence="2">A Gly-cisPro motif from one monomer fits into the active site of the other monomer to allow specific chiral rejection of L-amino acids.</text>
</comment>
<comment type="function">
    <text evidence="2">An aminoacyl-tRNA editing enzyme that deacylates mischarged D-aminoacyl-tRNAs. Also deacylates mischarged glycyl-tRNA(Ala), protecting cells against glycine mischarging by AlaRS. Acts via tRNA-based rather than protein-based catalysis; rejects L-amino acids rather than detecting D-amino acids in the active site. By recycling D-aminoacyl-tRNA to D-amino acids and free tRNA molecules, this enzyme counteracts the toxicity associated with the formation of D-aminoacyl-tRNA entities in vivo and helps enforce protein L-homochirality.</text>
</comment>
<dbReference type="GO" id="GO:0019478">
    <property type="term" value="P:D-amino acid catabolic process"/>
    <property type="evidence" value="ECO:0007669"/>
    <property type="project" value="UniProtKB-UniRule"/>
</dbReference>
<dbReference type="GO" id="GO:0051500">
    <property type="term" value="F:D-tyrosyl-tRNA(Tyr) deacylase activity"/>
    <property type="evidence" value="ECO:0007669"/>
    <property type="project" value="TreeGrafter"/>
</dbReference>
<evidence type="ECO:0000313" key="3">
    <source>
        <dbReference type="EMBL" id="SEM31895.1"/>
    </source>
</evidence>
<dbReference type="STRING" id="930146.SAMN05192533_102163"/>
<dbReference type="InterPro" id="IPR003732">
    <property type="entry name" value="Daa-tRNA_deacyls_DTD"/>
</dbReference>
<dbReference type="GO" id="GO:0106026">
    <property type="term" value="F:Gly-tRNA(Ala) deacylase activity"/>
    <property type="evidence" value="ECO:0007669"/>
    <property type="project" value="UniProtKB-UniRule"/>
</dbReference>
<dbReference type="PANTHER" id="PTHR10472:SF5">
    <property type="entry name" value="D-AMINOACYL-TRNA DEACYLASE 1"/>
    <property type="match status" value="1"/>
</dbReference>
<accession>A0A1H7XE17</accession>
<sequence length="153" mass="16861">MFKEFVSMRVVVQRSKEAKVTVDGEITGSITKGFVVLVGVTHEDQEKDAAFLAEKVANLRVFEDENGKMNLSLLDVGGEVLSVSQFTLYGDCRKGRRPNFMGAARPEHANEIYESFNSILREKGVKVETGVFGAMMDVQLTNDGPVTLIIDSI</sequence>
<keyword evidence="2" id="KW-0820">tRNA-binding</keyword>
<comment type="catalytic activity">
    <reaction evidence="2">
        <text>a D-aminoacyl-tRNA + H2O = a tRNA + a D-alpha-amino acid + H(+)</text>
        <dbReference type="Rhea" id="RHEA:13953"/>
        <dbReference type="Rhea" id="RHEA-COMP:10123"/>
        <dbReference type="Rhea" id="RHEA-COMP:10124"/>
        <dbReference type="ChEBI" id="CHEBI:15377"/>
        <dbReference type="ChEBI" id="CHEBI:15378"/>
        <dbReference type="ChEBI" id="CHEBI:59871"/>
        <dbReference type="ChEBI" id="CHEBI:78442"/>
        <dbReference type="ChEBI" id="CHEBI:79333"/>
        <dbReference type="EC" id="3.1.1.96"/>
    </reaction>
</comment>
<reference evidence="4" key="1">
    <citation type="submission" date="2016-10" db="EMBL/GenBank/DDBJ databases">
        <authorList>
            <person name="Varghese N."/>
            <person name="Submissions S."/>
        </authorList>
    </citation>
    <scope>NUCLEOTIDE SEQUENCE [LARGE SCALE GENOMIC DNA]</scope>
    <source>
        <strain evidence="4">B48,IBRC-M 10115,DSM 25386,CECT 8001</strain>
    </source>
</reference>
<dbReference type="FunFam" id="3.50.80.10:FF:000001">
    <property type="entry name" value="D-aminoacyl-tRNA deacylase"/>
    <property type="match status" value="1"/>
</dbReference>